<dbReference type="Pfam" id="PF06962">
    <property type="entry name" value="rRNA_methylase"/>
    <property type="match status" value="1"/>
</dbReference>
<dbReference type="GO" id="GO:0008168">
    <property type="term" value="F:methyltransferase activity"/>
    <property type="evidence" value="ECO:0007669"/>
    <property type="project" value="UniProtKB-KW"/>
</dbReference>
<dbReference type="InterPro" id="IPR029063">
    <property type="entry name" value="SAM-dependent_MTases_sf"/>
</dbReference>
<protein>
    <submittedName>
        <fullName evidence="1">Ribosomal RNA small subunit methyltransferase H</fullName>
    </submittedName>
</protein>
<dbReference type="PANTHER" id="PTHR35276:SF1">
    <property type="entry name" value="TRNA (MNM(5)S(2)U34)-METHYLTRANSFERASE, CHLOROPLASTIC"/>
    <property type="match status" value="1"/>
</dbReference>
<name>A0A6V7RGS4_9STAP</name>
<proteinExistence type="predicted"/>
<evidence type="ECO:0000313" key="2">
    <source>
        <dbReference type="Proteomes" id="UP000589351"/>
    </source>
</evidence>
<sequence>MLQKIITTAKSYLEDITLPTDTVIDATCGNGHDTAFLSQLVNQGHVYSFDIQKEALENAQEKYTLDNVTYIHDGHEHVSQYVTSPVKGAIFNLGYLPGGDKAITTNFPTTKLALEEIFKLLAPHGRIAIVIYHGHPSGQTERDALLSELATWPQDRATVLQYQYINQKNNAPFLILIEKNL</sequence>
<dbReference type="Proteomes" id="UP000589351">
    <property type="component" value="Unassembled WGS sequence"/>
</dbReference>
<dbReference type="EMBL" id="CAJEWD010000007">
    <property type="protein sequence ID" value="CAD2076458.1"/>
    <property type="molecule type" value="Genomic_DNA"/>
</dbReference>
<dbReference type="Gene3D" id="3.40.50.150">
    <property type="entry name" value="Vaccinia Virus protein VP39"/>
    <property type="match status" value="1"/>
</dbReference>
<dbReference type="GO" id="GO:0032259">
    <property type="term" value="P:methylation"/>
    <property type="evidence" value="ECO:0007669"/>
    <property type="project" value="UniProtKB-KW"/>
</dbReference>
<dbReference type="SUPFAM" id="SSF53335">
    <property type="entry name" value="S-adenosyl-L-methionine-dependent methyltransferases"/>
    <property type="match status" value="1"/>
</dbReference>
<dbReference type="CDD" id="cd02440">
    <property type="entry name" value="AdoMet_MTases"/>
    <property type="match status" value="1"/>
</dbReference>
<dbReference type="AlphaFoldDB" id="A0A6V7RGS4"/>
<evidence type="ECO:0000313" key="1">
    <source>
        <dbReference type="EMBL" id="CAD2076458.1"/>
    </source>
</evidence>
<dbReference type="InterPro" id="IPR010719">
    <property type="entry name" value="MnmM_MeTrfase"/>
</dbReference>
<dbReference type="PANTHER" id="PTHR35276">
    <property type="entry name" value="S-ADENOSYL-L-METHIONINE-DEPENDENT METHYLTRANSFERASES SUPERFAMILY PROTEIN"/>
    <property type="match status" value="1"/>
</dbReference>
<accession>A0A6V7RGS4</accession>
<reference evidence="1 2" key="1">
    <citation type="submission" date="2020-07" db="EMBL/GenBank/DDBJ databases">
        <authorList>
            <person name="Criscuolo A."/>
        </authorList>
    </citation>
    <scope>NUCLEOTIDE SEQUENCE [LARGE SCALE GENOMIC DNA]</scope>
    <source>
        <strain evidence="1">CIP111649</strain>
    </source>
</reference>
<keyword evidence="2" id="KW-1185">Reference proteome</keyword>
<keyword evidence="1" id="KW-0489">Methyltransferase</keyword>
<comment type="caution">
    <text evidence="1">The sequence shown here is derived from an EMBL/GenBank/DDBJ whole genome shotgun (WGS) entry which is preliminary data.</text>
</comment>
<keyword evidence="1" id="KW-0808">Transferase</keyword>
<organism evidence="1 2">
    <name type="scientific">Jeotgalicoccus meleagridis</name>
    <dbReference type="NCBI Taxonomy" id="2759181"/>
    <lineage>
        <taxon>Bacteria</taxon>
        <taxon>Bacillati</taxon>
        <taxon>Bacillota</taxon>
        <taxon>Bacilli</taxon>
        <taxon>Bacillales</taxon>
        <taxon>Staphylococcaceae</taxon>
        <taxon>Jeotgalicoccus</taxon>
    </lineage>
</organism>
<gene>
    <name evidence="1" type="primary">rsmH_1</name>
    <name evidence="1" type="ORF">JEODO184_00973</name>
</gene>